<organism evidence="2">
    <name type="scientific">Lotharella globosa</name>
    <dbReference type="NCBI Taxonomy" id="91324"/>
    <lineage>
        <taxon>Eukaryota</taxon>
        <taxon>Sar</taxon>
        <taxon>Rhizaria</taxon>
        <taxon>Cercozoa</taxon>
        <taxon>Chlorarachniophyceae</taxon>
        <taxon>Lotharella</taxon>
    </lineage>
</organism>
<evidence type="ECO:0000313" key="2">
    <source>
        <dbReference type="EMBL" id="CAE0682271.1"/>
    </source>
</evidence>
<gene>
    <name evidence="2" type="ORF">LGLO00237_LOCUS34059</name>
</gene>
<sequence>MAQAWGERAGMSDAMNRIVTKESLLATENERNEMSNMDATALYNRKRSSSNAFGLSIEVPVVRVKRNRRRRKLKRKGILNLVTGAGLDLRIHDRTKGDDAWFCPSKCGVCIRRSDAARIERHSRLCLKLRNMQDVERVELANECPNSREEYGTPRRSAVRVSELLDLIHAEQKEVSSNDLLSQEVKSEAAVEMIRAMRELRDIRLRYETKEDVKGVAPISHQNGLSALGADTTCTKVTQGTEAAKEALPEPETESDPLNNAQQ</sequence>
<evidence type="ECO:0000256" key="1">
    <source>
        <dbReference type="SAM" id="MobiDB-lite"/>
    </source>
</evidence>
<name>A0A7S3ZG82_9EUKA</name>
<accession>A0A7S3ZG82</accession>
<protein>
    <submittedName>
        <fullName evidence="2">Uncharacterized protein</fullName>
    </submittedName>
</protein>
<reference evidence="2" key="1">
    <citation type="submission" date="2021-01" db="EMBL/GenBank/DDBJ databases">
        <authorList>
            <person name="Corre E."/>
            <person name="Pelletier E."/>
            <person name="Niang G."/>
            <person name="Scheremetjew M."/>
            <person name="Finn R."/>
            <person name="Kale V."/>
            <person name="Holt S."/>
            <person name="Cochrane G."/>
            <person name="Meng A."/>
            <person name="Brown T."/>
            <person name="Cohen L."/>
        </authorList>
    </citation>
    <scope>NUCLEOTIDE SEQUENCE</scope>
    <source>
        <strain evidence="2">CCCM811</strain>
    </source>
</reference>
<dbReference type="EMBL" id="HBIV01049074">
    <property type="protein sequence ID" value="CAE0682271.1"/>
    <property type="molecule type" value="Transcribed_RNA"/>
</dbReference>
<feature type="region of interest" description="Disordered" evidence="1">
    <location>
        <begin position="237"/>
        <end position="263"/>
    </location>
</feature>
<proteinExistence type="predicted"/>
<dbReference type="AlphaFoldDB" id="A0A7S3ZG82"/>